<dbReference type="GO" id="GO:0005615">
    <property type="term" value="C:extracellular space"/>
    <property type="evidence" value="ECO:0007669"/>
    <property type="project" value="TreeGrafter"/>
</dbReference>
<accession>A0A834IY71</accession>
<dbReference type="AlphaFoldDB" id="A0A834IY71"/>
<name>A0A834IY71_RHYFE</name>
<comment type="caution">
    <text evidence="2">The sequence shown here is derived from an EMBL/GenBank/DDBJ whole genome shotgun (WGS) entry which is preliminary data.</text>
</comment>
<organism evidence="2 3">
    <name type="scientific">Rhynchophorus ferrugineus</name>
    <name type="common">Red palm weevil</name>
    <name type="synonym">Curculio ferrugineus</name>
    <dbReference type="NCBI Taxonomy" id="354439"/>
    <lineage>
        <taxon>Eukaryota</taxon>
        <taxon>Metazoa</taxon>
        <taxon>Ecdysozoa</taxon>
        <taxon>Arthropoda</taxon>
        <taxon>Hexapoda</taxon>
        <taxon>Insecta</taxon>
        <taxon>Pterygota</taxon>
        <taxon>Neoptera</taxon>
        <taxon>Endopterygota</taxon>
        <taxon>Coleoptera</taxon>
        <taxon>Polyphaga</taxon>
        <taxon>Cucujiformia</taxon>
        <taxon>Curculionidae</taxon>
        <taxon>Dryophthorinae</taxon>
        <taxon>Rhynchophorus</taxon>
    </lineage>
</organism>
<dbReference type="InterPro" id="IPR004245">
    <property type="entry name" value="DUF229"/>
</dbReference>
<dbReference type="Gene3D" id="3.40.720.10">
    <property type="entry name" value="Alkaline Phosphatase, subunit A"/>
    <property type="match status" value="1"/>
</dbReference>
<gene>
    <name evidence="2" type="ORF">GWI33_003049</name>
</gene>
<keyword evidence="1" id="KW-0732">Signal</keyword>
<dbReference type="FunFam" id="3.40.720.10:FF:000017">
    <property type="entry name" value="Predicted protein"/>
    <property type="match status" value="1"/>
</dbReference>
<protein>
    <recommendedName>
        <fullName evidence="4">DUF229 domain containing protein</fullName>
    </recommendedName>
</protein>
<dbReference type="Proteomes" id="UP000625711">
    <property type="component" value="Unassembled WGS sequence"/>
</dbReference>
<evidence type="ECO:0000256" key="1">
    <source>
        <dbReference type="SAM" id="SignalP"/>
    </source>
</evidence>
<dbReference type="Pfam" id="PF02995">
    <property type="entry name" value="DUF229"/>
    <property type="match status" value="1"/>
</dbReference>
<proteinExistence type="predicted"/>
<dbReference type="CDD" id="cd16021">
    <property type="entry name" value="ALP_like"/>
    <property type="match status" value="1"/>
</dbReference>
<dbReference type="EMBL" id="JAACXV010000183">
    <property type="protein sequence ID" value="KAF7282252.1"/>
    <property type="molecule type" value="Genomic_DNA"/>
</dbReference>
<dbReference type="PANTHER" id="PTHR10974">
    <property type="entry name" value="FI08016P-RELATED"/>
    <property type="match status" value="1"/>
</dbReference>
<dbReference type="SUPFAM" id="SSF53649">
    <property type="entry name" value="Alkaline phosphatase-like"/>
    <property type="match status" value="1"/>
</dbReference>
<dbReference type="PANTHER" id="PTHR10974:SF9">
    <property type="entry name" value="DUF229 DOMAIN CONTAINING PROTEIN-RELATED"/>
    <property type="match status" value="1"/>
</dbReference>
<evidence type="ECO:0008006" key="4">
    <source>
        <dbReference type="Google" id="ProtNLM"/>
    </source>
</evidence>
<dbReference type="InterPro" id="IPR017850">
    <property type="entry name" value="Alkaline_phosphatase_core_sf"/>
</dbReference>
<feature type="signal peptide" evidence="1">
    <location>
        <begin position="1"/>
        <end position="19"/>
    </location>
</feature>
<reference evidence="2" key="1">
    <citation type="submission" date="2020-08" db="EMBL/GenBank/DDBJ databases">
        <title>Genome sequencing and assembly of the red palm weevil Rhynchophorus ferrugineus.</title>
        <authorList>
            <person name="Dias G.B."/>
            <person name="Bergman C.M."/>
            <person name="Manee M."/>
        </authorList>
    </citation>
    <scope>NUCLEOTIDE SEQUENCE</scope>
    <source>
        <strain evidence="2">AA-2017</strain>
        <tissue evidence="2">Whole larva</tissue>
    </source>
</reference>
<evidence type="ECO:0000313" key="2">
    <source>
        <dbReference type="EMBL" id="KAF7282252.1"/>
    </source>
</evidence>
<dbReference type="OrthoDB" id="413313at2759"/>
<keyword evidence="3" id="KW-1185">Reference proteome</keyword>
<evidence type="ECO:0000313" key="3">
    <source>
        <dbReference type="Proteomes" id="UP000625711"/>
    </source>
</evidence>
<sequence length="505" mass="58363">MYNIVIFYVTVFIFSICTAVNDYSYLINTTQCTIPNLPAFYHSWNNYTPSYPISCSSFEPVSYITVERDVVTLHIRTEVIQKQFGNSDDNTCCYSVISRHGSVDYPDVGYVFSSYCRSFKNSARLYDDTVVVLCHNSTEDTTNGYPSNFWYSNIHQVVRRTPNLVRKAELLKESSRKKPISVLIVVIDAVSRLNFIRTMPKTRDFVTQNGFHEFRGYNKIDDNTFPNAMAFFSGMNQNQSVDICQPWTLDGLNNCPLIWYDYRDLGYITAYAEDWSDIATFNYLKKGFKVPPTDYYFKPYMDSLRFLRTEIQDGMPFCAGPESQGDRMLNLAFDFAKNMKGLPSFGVFWMNTFSHNVITTPKTMDDKVKQLFQRLKSVGVLDESVVILISDHGIRFGEILNTTRGYYEVRLPMNYISLPHWFKERYPDETRNFLDNAKVLTSTYDMYMTLQDLLVLSGTDYKVKSSRACPKCKSIFAKIPNERSCSDAGISNKWCTCNLDLDMDK</sequence>
<feature type="chain" id="PRO_5032747709" description="DUF229 domain containing protein" evidence="1">
    <location>
        <begin position="20"/>
        <end position="505"/>
    </location>
</feature>